<evidence type="ECO:0000313" key="2">
    <source>
        <dbReference type="EMBL" id="CAD8204813.1"/>
    </source>
</evidence>
<proteinExistence type="predicted"/>
<dbReference type="Proteomes" id="UP000683925">
    <property type="component" value="Unassembled WGS sequence"/>
</dbReference>
<sequence length="404" mass="47610">MKQISCPKHEGSFLLYLNIGREKVEYMCDICYQELEYITPHLNPINIIHIKTLFQQPEHLISKLNIKSSLKQFFTFMEKFNDKTIVNIFDDFNNILKDLQKLLLKVQQELEYDSKNISEMKQKIRNQLNDVFKLDSFKQQILKLQQLEDSVNYSTIKENEQDLYQHLQDLTRNNSEELNKILMEILSGVKQQLSIENQQDYPQYKNLLKFIKLYDYEQLNFLNKIVLLQNEQKLLTLYSKQKLLNFIQHKQNYTKKISLQQIYLDTRDGLNIQTFWKKADKKKDLLMIFASKSGYIFGGYSPCLSDKSKGTYVADHQLSSFLFSETYDEIYPIKLGQRSNAIYCSESYGPIFGSGHDLFIGADFQTGSSIQKSYDFGNSQLETQIFGYSIPNIKEFEIFQVQFD</sequence>
<evidence type="ECO:0000259" key="1">
    <source>
        <dbReference type="Pfam" id="PF07534"/>
    </source>
</evidence>
<dbReference type="EMBL" id="CAJJDP010000134">
    <property type="protein sequence ID" value="CAD8204813.1"/>
    <property type="molecule type" value="Genomic_DNA"/>
</dbReference>
<reference evidence="2" key="1">
    <citation type="submission" date="2021-01" db="EMBL/GenBank/DDBJ databases">
        <authorList>
            <consortium name="Genoscope - CEA"/>
            <person name="William W."/>
        </authorList>
    </citation>
    <scope>NUCLEOTIDE SEQUENCE</scope>
</reference>
<dbReference type="InterPro" id="IPR006571">
    <property type="entry name" value="TLDc_dom"/>
</dbReference>
<protein>
    <recommendedName>
        <fullName evidence="1">TLDc domain-containing protein</fullName>
    </recommendedName>
</protein>
<dbReference type="Pfam" id="PF07534">
    <property type="entry name" value="TLD"/>
    <property type="match status" value="1"/>
</dbReference>
<dbReference type="OrthoDB" id="10001977at2759"/>
<feature type="domain" description="TLDc" evidence="1">
    <location>
        <begin position="229"/>
        <end position="401"/>
    </location>
</feature>
<accession>A0A8S1XUV6</accession>
<dbReference type="PANTHER" id="PTHR23354:SF122">
    <property type="entry name" value="GTPASE-ACTIVATING PROTEIN SKYWALKER"/>
    <property type="match status" value="1"/>
</dbReference>
<name>A0A8S1XUV6_PAROT</name>
<comment type="caution">
    <text evidence="2">The sequence shown here is derived from an EMBL/GenBank/DDBJ whole genome shotgun (WGS) entry which is preliminary data.</text>
</comment>
<keyword evidence="3" id="KW-1185">Reference proteome</keyword>
<dbReference type="AlphaFoldDB" id="A0A8S1XUV6"/>
<dbReference type="PANTHER" id="PTHR23354">
    <property type="entry name" value="NUCLEOLAR PROTEIN 7/ESTROGEN RECEPTOR COACTIVATOR-RELATED"/>
    <property type="match status" value="1"/>
</dbReference>
<gene>
    <name evidence="2" type="ORF">POCTA_138.1.T1330193</name>
</gene>
<evidence type="ECO:0000313" key="3">
    <source>
        <dbReference type="Proteomes" id="UP000683925"/>
    </source>
</evidence>
<organism evidence="2 3">
    <name type="scientific">Paramecium octaurelia</name>
    <dbReference type="NCBI Taxonomy" id="43137"/>
    <lineage>
        <taxon>Eukaryota</taxon>
        <taxon>Sar</taxon>
        <taxon>Alveolata</taxon>
        <taxon>Ciliophora</taxon>
        <taxon>Intramacronucleata</taxon>
        <taxon>Oligohymenophorea</taxon>
        <taxon>Peniculida</taxon>
        <taxon>Parameciidae</taxon>
        <taxon>Paramecium</taxon>
    </lineage>
</organism>
<dbReference type="OMA" id="CHINEES"/>